<gene>
    <name evidence="3" type="ORF">METZ01_LOCUS138381</name>
</gene>
<dbReference type="AlphaFoldDB" id="A0A381Z9W4"/>
<dbReference type="PANTHER" id="PTHR30006">
    <property type="entry name" value="THIAMINE-BINDING PERIPLASMIC PROTEIN-RELATED"/>
    <property type="match status" value="1"/>
</dbReference>
<dbReference type="GO" id="GO:0030288">
    <property type="term" value="C:outer membrane-bounded periplasmic space"/>
    <property type="evidence" value="ECO:0007669"/>
    <property type="project" value="TreeGrafter"/>
</dbReference>
<keyword evidence="2" id="KW-0732">Signal</keyword>
<evidence type="ECO:0008006" key="4">
    <source>
        <dbReference type="Google" id="ProtNLM"/>
    </source>
</evidence>
<sequence>MSRSIRWSLSLCALMSFSWVVKAAEVNVYSYRQPHLIQPMFAVFTQETGIAVNAVYAKTGMLERLRSEGRNSPADLVFTVDIGRLADTVSAGLTQSVESAVLKVNIPANFRDPDGHWFGLTARARLIVTSRKRVAAGEITRYEQLVEPKWRGRVCTRSAKHPYMVALTASMIAAHGLDTTKHWLQGVKKNLARKPQGNDRTQVKAIYSGLCDVAVINHYYMAKMLADEEQNPWAKSVRVIFPNQNDRGTHMNVSGVALTKYAPNRKNAIKLMEFLSSLRGQALYAEKNGEYPVSVELGLDQNLKLHNPLLESWGPFLQDIESLSVISSHRANAIRIADQVGYDY</sequence>
<dbReference type="PANTHER" id="PTHR30006:SF15">
    <property type="entry name" value="IRON-UTILIZATION PERIPLASMIC PROTEIN"/>
    <property type="match status" value="1"/>
</dbReference>
<organism evidence="3">
    <name type="scientific">marine metagenome</name>
    <dbReference type="NCBI Taxonomy" id="408172"/>
    <lineage>
        <taxon>unclassified sequences</taxon>
        <taxon>metagenomes</taxon>
        <taxon>ecological metagenomes</taxon>
    </lineage>
</organism>
<name>A0A381Z9W4_9ZZZZ</name>
<dbReference type="PIRSF" id="PIRSF002825">
    <property type="entry name" value="CfbpA"/>
    <property type="match status" value="1"/>
</dbReference>
<dbReference type="EMBL" id="UINC01020346">
    <property type="protein sequence ID" value="SVA85527.1"/>
    <property type="molecule type" value="Genomic_DNA"/>
</dbReference>
<evidence type="ECO:0000256" key="1">
    <source>
        <dbReference type="ARBA" id="ARBA00008520"/>
    </source>
</evidence>
<dbReference type="Pfam" id="PF13343">
    <property type="entry name" value="SBP_bac_6"/>
    <property type="match status" value="1"/>
</dbReference>
<accession>A0A381Z9W4</accession>
<evidence type="ECO:0000313" key="3">
    <source>
        <dbReference type="EMBL" id="SVA85527.1"/>
    </source>
</evidence>
<evidence type="ECO:0000256" key="2">
    <source>
        <dbReference type="ARBA" id="ARBA00022729"/>
    </source>
</evidence>
<comment type="similarity">
    <text evidence="1">Belongs to the bacterial solute-binding protein 1 family.</text>
</comment>
<dbReference type="SUPFAM" id="SSF53850">
    <property type="entry name" value="Periplasmic binding protein-like II"/>
    <property type="match status" value="1"/>
</dbReference>
<dbReference type="CDD" id="cd13542">
    <property type="entry name" value="PBP2_FutA1_ilke"/>
    <property type="match status" value="1"/>
</dbReference>
<dbReference type="InterPro" id="IPR026045">
    <property type="entry name" value="Ferric-bd"/>
</dbReference>
<protein>
    <recommendedName>
        <fullName evidence="4">Iron ABC transporter substrate-binding protein</fullName>
    </recommendedName>
</protein>
<dbReference type="Gene3D" id="3.40.190.10">
    <property type="entry name" value="Periplasmic binding protein-like II"/>
    <property type="match status" value="2"/>
</dbReference>
<reference evidence="3" key="1">
    <citation type="submission" date="2018-05" db="EMBL/GenBank/DDBJ databases">
        <authorList>
            <person name="Lanie J.A."/>
            <person name="Ng W.-L."/>
            <person name="Kazmierczak K.M."/>
            <person name="Andrzejewski T.M."/>
            <person name="Davidsen T.M."/>
            <person name="Wayne K.J."/>
            <person name="Tettelin H."/>
            <person name="Glass J.I."/>
            <person name="Rusch D."/>
            <person name="Podicherti R."/>
            <person name="Tsui H.-C.T."/>
            <person name="Winkler M.E."/>
        </authorList>
    </citation>
    <scope>NUCLEOTIDE SEQUENCE</scope>
</reference>
<proteinExistence type="inferred from homology"/>